<dbReference type="InterPro" id="IPR023214">
    <property type="entry name" value="HAD_sf"/>
</dbReference>
<reference evidence="4 5" key="1">
    <citation type="submission" date="2014-04" db="EMBL/GenBank/DDBJ databases">
        <title>Draft genome sequence of Photobacterium halotolerans S2753: a solonamide, ngercheumicin and holomycin producer.</title>
        <authorList>
            <person name="Machado H.R."/>
            <person name="Gram L."/>
        </authorList>
    </citation>
    <scope>NUCLEOTIDE SEQUENCE [LARGE SCALE GENOMIC DNA]</scope>
    <source>
        <strain evidence="4 5">S2753</strain>
    </source>
</reference>
<evidence type="ECO:0000256" key="2">
    <source>
        <dbReference type="ARBA" id="ARBA00022801"/>
    </source>
</evidence>
<dbReference type="AlphaFoldDB" id="A0A066RP47"/>
<organism evidence="4 5">
    <name type="scientific">Photobacterium galatheae</name>
    <dbReference type="NCBI Taxonomy" id="1654360"/>
    <lineage>
        <taxon>Bacteria</taxon>
        <taxon>Pseudomonadati</taxon>
        <taxon>Pseudomonadota</taxon>
        <taxon>Gammaproteobacteria</taxon>
        <taxon>Vibrionales</taxon>
        <taxon>Vibrionaceae</taxon>
        <taxon>Photobacterium</taxon>
    </lineage>
</organism>
<dbReference type="Gene3D" id="3.40.50.1000">
    <property type="entry name" value="HAD superfamily/HAD-like"/>
    <property type="match status" value="1"/>
</dbReference>
<dbReference type="NCBIfam" id="NF008018">
    <property type="entry name" value="PRK10748.1"/>
    <property type="match status" value="1"/>
</dbReference>
<dbReference type="PRINTS" id="PR00413">
    <property type="entry name" value="HADHALOGNASE"/>
</dbReference>
<evidence type="ECO:0000256" key="1">
    <source>
        <dbReference type="ARBA" id="ARBA00001946"/>
    </source>
</evidence>
<protein>
    <submittedName>
        <fullName evidence="4">2-haloalkanoic acid dehalogenase</fullName>
    </submittedName>
</protein>
<dbReference type="RefSeq" id="WP_036750944.1">
    <property type="nucleotide sequence ID" value="NZ_JAGSGC010000016.1"/>
</dbReference>
<dbReference type="GO" id="GO:0009231">
    <property type="term" value="P:riboflavin biosynthetic process"/>
    <property type="evidence" value="ECO:0007669"/>
    <property type="project" value="TreeGrafter"/>
</dbReference>
<keyword evidence="2" id="KW-0378">Hydrolase</keyword>
<proteinExistence type="predicted"/>
<dbReference type="GO" id="GO:0016787">
    <property type="term" value="F:hydrolase activity"/>
    <property type="evidence" value="ECO:0007669"/>
    <property type="project" value="UniProtKB-KW"/>
</dbReference>
<dbReference type="NCBIfam" id="TIGR01509">
    <property type="entry name" value="HAD-SF-IA-v3"/>
    <property type="match status" value="1"/>
</dbReference>
<accession>A0A066RP47</accession>
<keyword evidence="3" id="KW-0460">Magnesium</keyword>
<dbReference type="EMBL" id="JMIB01000013">
    <property type="protein sequence ID" value="KDM92124.1"/>
    <property type="molecule type" value="Genomic_DNA"/>
</dbReference>
<dbReference type="Gene3D" id="1.20.120.1600">
    <property type="match status" value="1"/>
</dbReference>
<comment type="caution">
    <text evidence="4">The sequence shown here is derived from an EMBL/GenBank/DDBJ whole genome shotgun (WGS) entry which is preliminary data.</text>
</comment>
<dbReference type="PANTHER" id="PTHR46470:SF4">
    <property type="entry name" value="5-AMINO-6-(5-PHOSPHO-D-RIBITYLAMINO)URACIL PHOSPHATASE YIGB"/>
    <property type="match status" value="1"/>
</dbReference>
<keyword evidence="5" id="KW-1185">Reference proteome</keyword>
<dbReference type="InterPro" id="IPR036412">
    <property type="entry name" value="HAD-like_sf"/>
</dbReference>
<dbReference type="PANTHER" id="PTHR46470">
    <property type="entry name" value="N-ACYLNEURAMINATE-9-PHOSPHATASE"/>
    <property type="match status" value="1"/>
</dbReference>
<dbReference type="Pfam" id="PF00702">
    <property type="entry name" value="Hydrolase"/>
    <property type="match status" value="1"/>
</dbReference>
<dbReference type="OrthoDB" id="367448at2"/>
<sequence>MQFYRSFRSPKAMTFDLDDTLYDNHPVILRAEQAMHDWLAASHPVAQDLTPADWHRLKFRLAKENPMLRHDVTEWRREMLRTGLMQLGYSVQQASAASEEGLSVVLTVRNQVDVPALTHAVLGELATRVPLLAITNGNVDADKIGLGKYFSRVLVAGRDGLSKPEPDLFLQAQALLGVAPQDILHVGDHLETDVGGARRCGFQACWLNDQRRPLHLETKAKWLPDVEIHTLDQLLTLV</sequence>
<dbReference type="NCBIfam" id="TIGR01549">
    <property type="entry name" value="HAD-SF-IA-v1"/>
    <property type="match status" value="1"/>
</dbReference>
<gene>
    <name evidence="4" type="ORF">EA58_07830</name>
</gene>
<dbReference type="Proteomes" id="UP000027192">
    <property type="component" value="Unassembled WGS sequence"/>
</dbReference>
<dbReference type="STRING" id="1654360.EA58_07830"/>
<dbReference type="SUPFAM" id="SSF56784">
    <property type="entry name" value="HAD-like"/>
    <property type="match status" value="1"/>
</dbReference>
<evidence type="ECO:0000313" key="5">
    <source>
        <dbReference type="Proteomes" id="UP000027192"/>
    </source>
</evidence>
<comment type="cofactor">
    <cofactor evidence="1">
        <name>Mg(2+)</name>
        <dbReference type="ChEBI" id="CHEBI:18420"/>
    </cofactor>
</comment>
<dbReference type="SFLD" id="SFLDG01129">
    <property type="entry name" value="C1.5:_HAD__Beta-PGM__Phosphata"/>
    <property type="match status" value="1"/>
</dbReference>
<dbReference type="InterPro" id="IPR051400">
    <property type="entry name" value="HAD-like_hydrolase"/>
</dbReference>
<dbReference type="InterPro" id="IPR006439">
    <property type="entry name" value="HAD-SF_hydro_IA"/>
</dbReference>
<dbReference type="SFLD" id="SFLDS00003">
    <property type="entry name" value="Haloacid_Dehalogenase"/>
    <property type="match status" value="1"/>
</dbReference>
<evidence type="ECO:0000313" key="4">
    <source>
        <dbReference type="EMBL" id="KDM92124.1"/>
    </source>
</evidence>
<evidence type="ECO:0000256" key="3">
    <source>
        <dbReference type="ARBA" id="ARBA00022842"/>
    </source>
</evidence>
<name>A0A066RP47_9GAMM</name>